<evidence type="ECO:0000256" key="2">
    <source>
        <dbReference type="ARBA" id="ARBA00004687"/>
    </source>
</evidence>
<dbReference type="GO" id="GO:0005789">
    <property type="term" value="C:endoplasmic reticulum membrane"/>
    <property type="evidence" value="ECO:0007669"/>
    <property type="project" value="UniProtKB-SubCell"/>
</dbReference>
<sequence>MNAGEPTSPISPVAVYPPPALPEDTHTSGTAAEFYGFVAWATTAILWFIYVFWALLPDSIIRSMGITWYPNREWALLIPSYAVFLALFTYFTYFALAIYATPSYSDIRSITDEHAHNRPMGNTNLLAPDSWTRVPQVHDLPIGIVNRVLYSKRRRPSHM</sequence>
<reference evidence="11 12" key="1">
    <citation type="submission" date="2015-07" db="EMBL/GenBank/DDBJ databases">
        <authorList>
            <person name="Noorani M."/>
        </authorList>
    </citation>
    <scope>NUCLEOTIDE SEQUENCE [LARGE SCALE GENOMIC DNA]</scope>
    <source>
        <strain evidence="11">BBA 69670</strain>
    </source>
</reference>
<dbReference type="InterPro" id="IPR016542">
    <property type="entry name" value="PIG-P_GPI19"/>
</dbReference>
<organism evidence="11 12">
    <name type="scientific">Rhizoctonia solani</name>
    <dbReference type="NCBI Taxonomy" id="456999"/>
    <lineage>
        <taxon>Eukaryota</taxon>
        <taxon>Fungi</taxon>
        <taxon>Dikarya</taxon>
        <taxon>Basidiomycota</taxon>
        <taxon>Agaricomycotina</taxon>
        <taxon>Agaricomycetes</taxon>
        <taxon>Cantharellales</taxon>
        <taxon>Ceratobasidiaceae</taxon>
        <taxon>Rhizoctonia</taxon>
    </lineage>
</organism>
<keyword evidence="12" id="KW-1185">Reference proteome</keyword>
<dbReference type="Proteomes" id="UP000663843">
    <property type="component" value="Unassembled WGS sequence"/>
</dbReference>
<keyword evidence="6 7" id="KW-0472">Membrane</keyword>
<dbReference type="Pfam" id="PF08510">
    <property type="entry name" value="PIG-P"/>
    <property type="match status" value="1"/>
</dbReference>
<dbReference type="AlphaFoldDB" id="A0A0K6G674"/>
<dbReference type="PANTHER" id="PTHR46346:SF1">
    <property type="entry name" value="PHOSPHATIDYLINOSITOL N-ACETYLGLUCOSAMINYLTRANSFERASE SUBUNIT P"/>
    <property type="match status" value="1"/>
</dbReference>
<feature type="transmembrane region" description="Helical" evidence="8">
    <location>
        <begin position="76"/>
        <end position="100"/>
    </location>
</feature>
<accession>A0A0K6G674</accession>
<evidence type="ECO:0000313" key="12">
    <source>
        <dbReference type="Proteomes" id="UP000044841"/>
    </source>
</evidence>
<evidence type="ECO:0000256" key="4">
    <source>
        <dbReference type="ARBA" id="ARBA00022692"/>
    </source>
</evidence>
<dbReference type="UniPathway" id="UPA00196"/>
<dbReference type="EC" id="2.4.1.198" evidence="7"/>
<dbReference type="GO" id="GO:0006506">
    <property type="term" value="P:GPI anchor biosynthetic process"/>
    <property type="evidence" value="ECO:0007669"/>
    <property type="project" value="UniProtKB-UniPathway"/>
</dbReference>
<dbReference type="Proteomes" id="UP000044841">
    <property type="component" value="Unassembled WGS sequence"/>
</dbReference>
<keyword evidence="7" id="KW-0256">Endoplasmic reticulum</keyword>
<dbReference type="InterPro" id="IPR013717">
    <property type="entry name" value="PIG-P"/>
</dbReference>
<comment type="catalytic activity">
    <reaction evidence="7">
        <text>a 1,2-diacyl-sn-glycero-3-phospho-(1D-myo-inositol) + UDP-N-acetyl-alpha-D-glucosamine = a 6-(N-acetyl-alpha-D-glucosaminyl)-1-(1,2-diacyl-sn-glycero-3-phospho)-1D-myo-inositol + UDP + H(+)</text>
        <dbReference type="Rhea" id="RHEA:14789"/>
        <dbReference type="ChEBI" id="CHEBI:15378"/>
        <dbReference type="ChEBI" id="CHEBI:57265"/>
        <dbReference type="ChEBI" id="CHEBI:57705"/>
        <dbReference type="ChEBI" id="CHEBI:57880"/>
        <dbReference type="ChEBI" id="CHEBI:58223"/>
        <dbReference type="EC" id="2.4.1.198"/>
    </reaction>
</comment>
<keyword evidence="5 8" id="KW-1133">Transmembrane helix</keyword>
<dbReference type="PIRSF" id="PIRSF008765">
    <property type="entry name" value="PIG-P_GPI19"/>
    <property type="match status" value="1"/>
</dbReference>
<gene>
    <name evidence="10" type="ORF">RDB_LOCUS34644</name>
    <name evidence="11" type="ORF">RSOLAG22IIIB_01476</name>
</gene>
<feature type="domain" description="PIG-P" evidence="9">
    <location>
        <begin position="32"/>
        <end position="150"/>
    </location>
</feature>
<evidence type="ECO:0000259" key="9">
    <source>
        <dbReference type="Pfam" id="PF08510"/>
    </source>
</evidence>
<evidence type="ECO:0000256" key="1">
    <source>
        <dbReference type="ARBA" id="ARBA00004141"/>
    </source>
</evidence>
<evidence type="ECO:0000313" key="10">
    <source>
        <dbReference type="EMBL" id="CAE6397985.1"/>
    </source>
</evidence>
<dbReference type="GO" id="GO:0017176">
    <property type="term" value="F:phosphatidylinositol N-acetylglucosaminyltransferase activity"/>
    <property type="evidence" value="ECO:0007669"/>
    <property type="project" value="UniProtKB-UniRule"/>
</dbReference>
<keyword evidence="7" id="KW-0808">Transferase</keyword>
<dbReference type="EMBL" id="CYGV01001400">
    <property type="protein sequence ID" value="CUA73955.1"/>
    <property type="molecule type" value="Genomic_DNA"/>
</dbReference>
<evidence type="ECO:0000256" key="7">
    <source>
        <dbReference type="PIRNR" id="PIRNR008765"/>
    </source>
</evidence>
<protein>
    <recommendedName>
        <fullName evidence="7">Phosphatidylinositol N-acetylglucosaminyltransferase subunit GPI19</fullName>
        <ecNumber evidence="7">2.4.1.198</ecNumber>
    </recommendedName>
</protein>
<name>A0A0K6G674_9AGAM</name>
<feature type="transmembrane region" description="Helical" evidence="8">
    <location>
        <begin position="34"/>
        <end position="56"/>
    </location>
</feature>
<evidence type="ECO:0000256" key="5">
    <source>
        <dbReference type="ARBA" id="ARBA00022989"/>
    </source>
</evidence>
<keyword evidence="3 7" id="KW-0337">GPI-anchor biosynthesis</keyword>
<evidence type="ECO:0000313" key="11">
    <source>
        <dbReference type="EMBL" id="CUA73955.1"/>
    </source>
</evidence>
<dbReference type="InterPro" id="IPR052263">
    <property type="entry name" value="GPI_Anchor_Biosynth"/>
</dbReference>
<dbReference type="PANTHER" id="PTHR46346">
    <property type="entry name" value="PHOSPHATIDYLINOSITOL N-ACETYLGLUCOSAMINYLTRANSFERASE SUBUNIT P"/>
    <property type="match status" value="1"/>
</dbReference>
<evidence type="ECO:0000256" key="8">
    <source>
        <dbReference type="SAM" id="Phobius"/>
    </source>
</evidence>
<proteinExistence type="inferred from homology"/>
<evidence type="ECO:0000256" key="6">
    <source>
        <dbReference type="ARBA" id="ARBA00023136"/>
    </source>
</evidence>
<evidence type="ECO:0000256" key="3">
    <source>
        <dbReference type="ARBA" id="ARBA00022502"/>
    </source>
</evidence>
<comment type="subunit">
    <text evidence="7">Component of the phosphatidylinositol N-acetylglucosaminyltransferase (GPI-GlcNAc transferase) complex.</text>
</comment>
<keyword evidence="4 8" id="KW-0812">Transmembrane</keyword>
<dbReference type="EMBL" id="CAJMWT010001391">
    <property type="protein sequence ID" value="CAE6397985.1"/>
    <property type="molecule type" value="Genomic_DNA"/>
</dbReference>
<comment type="function">
    <text evidence="7">Part of the complex catalyzing the transfer of N-acetylglucosamine from UDP-N-acetylglucosamine to phosphatidylinositol, the first step of GPI biosynthesis.</text>
</comment>
<comment type="pathway">
    <text evidence="2 7">Glycolipid biosynthesis; glycosylphosphatidylinositol-anchor biosynthesis.</text>
</comment>
<reference evidence="10" key="2">
    <citation type="submission" date="2021-01" db="EMBL/GenBank/DDBJ databases">
        <authorList>
            <person name="Kaushik A."/>
        </authorList>
    </citation>
    <scope>NUCLEOTIDE SEQUENCE</scope>
    <source>
        <strain evidence="10">AG2-2IIIB</strain>
    </source>
</reference>
<comment type="similarity">
    <text evidence="7">Belongs to the GPI19 family.</text>
</comment>
<comment type="subcellular location">
    <subcellularLocation>
        <location evidence="7">Endoplasmic reticulum membrane</location>
    </subcellularLocation>
    <subcellularLocation>
        <location evidence="1">Membrane</location>
        <topology evidence="1">Multi-pass membrane protein</topology>
    </subcellularLocation>
</comment>